<proteinExistence type="predicted"/>
<feature type="compositionally biased region" description="Polar residues" evidence="1">
    <location>
        <begin position="1"/>
        <end position="14"/>
    </location>
</feature>
<feature type="compositionally biased region" description="Pro residues" evidence="1">
    <location>
        <begin position="33"/>
        <end position="43"/>
    </location>
</feature>
<dbReference type="RefSeq" id="WP_345083486.1">
    <property type="nucleotide sequence ID" value="NZ_BAAAWG010000007.1"/>
</dbReference>
<evidence type="ECO:0000313" key="2">
    <source>
        <dbReference type="EMBL" id="MFC5894091.1"/>
    </source>
</evidence>
<feature type="compositionally biased region" description="Basic and acidic residues" evidence="1">
    <location>
        <begin position="18"/>
        <end position="28"/>
    </location>
</feature>
<comment type="caution">
    <text evidence="2">The sequence shown here is derived from an EMBL/GenBank/DDBJ whole genome shotgun (WGS) entry which is preliminary data.</text>
</comment>
<keyword evidence="3" id="KW-1185">Reference proteome</keyword>
<dbReference type="Proteomes" id="UP001596241">
    <property type="component" value="Unassembled WGS sequence"/>
</dbReference>
<dbReference type="EMBL" id="JBHSPW010000006">
    <property type="protein sequence ID" value="MFC5894091.1"/>
    <property type="molecule type" value="Genomic_DNA"/>
</dbReference>
<sequence length="43" mass="5127">MRLRQYTQALTLHPQQRLIREKRHDHQCADTPGKPPPRTQHVS</sequence>
<accession>A0ABW1FHY7</accession>
<reference evidence="3" key="1">
    <citation type="journal article" date="2019" name="Int. J. Syst. Evol. Microbiol.">
        <title>The Global Catalogue of Microorganisms (GCM) 10K type strain sequencing project: providing services to taxonomists for standard genome sequencing and annotation.</title>
        <authorList>
            <consortium name="The Broad Institute Genomics Platform"/>
            <consortium name="The Broad Institute Genome Sequencing Center for Infectious Disease"/>
            <person name="Wu L."/>
            <person name="Ma J."/>
        </authorList>
    </citation>
    <scope>NUCLEOTIDE SEQUENCE [LARGE SCALE GENOMIC DNA]</scope>
    <source>
        <strain evidence="3">CGMCC 1.15809</strain>
    </source>
</reference>
<evidence type="ECO:0000313" key="3">
    <source>
        <dbReference type="Proteomes" id="UP001596241"/>
    </source>
</evidence>
<organism evidence="2 3">
    <name type="scientific">Streptomyces ramulosus</name>
    <dbReference type="NCBI Taxonomy" id="47762"/>
    <lineage>
        <taxon>Bacteria</taxon>
        <taxon>Bacillati</taxon>
        <taxon>Actinomycetota</taxon>
        <taxon>Actinomycetes</taxon>
        <taxon>Kitasatosporales</taxon>
        <taxon>Streptomycetaceae</taxon>
        <taxon>Streptomyces</taxon>
    </lineage>
</organism>
<gene>
    <name evidence="2" type="ORF">ACFP3M_14825</name>
</gene>
<evidence type="ECO:0008006" key="4">
    <source>
        <dbReference type="Google" id="ProtNLM"/>
    </source>
</evidence>
<evidence type="ECO:0000256" key="1">
    <source>
        <dbReference type="SAM" id="MobiDB-lite"/>
    </source>
</evidence>
<feature type="region of interest" description="Disordered" evidence="1">
    <location>
        <begin position="1"/>
        <end position="43"/>
    </location>
</feature>
<protein>
    <recommendedName>
        <fullName evidence="4">Transposase</fullName>
    </recommendedName>
</protein>
<name>A0ABW1FHY7_9ACTN</name>